<proteinExistence type="predicted"/>
<dbReference type="SUPFAM" id="SSF57889">
    <property type="entry name" value="Cysteine-rich domain"/>
    <property type="match status" value="4"/>
</dbReference>
<dbReference type="InterPro" id="IPR053192">
    <property type="entry name" value="Vacuole_Formation_Reg"/>
</dbReference>
<dbReference type="Pfam" id="PF03107">
    <property type="entry name" value="C1_2"/>
    <property type="match status" value="4"/>
</dbReference>
<dbReference type="GO" id="GO:0046872">
    <property type="term" value="F:metal ion binding"/>
    <property type="evidence" value="ECO:0007669"/>
    <property type="project" value="UniProtKB-KW"/>
</dbReference>
<dbReference type="SMART" id="SM00109">
    <property type="entry name" value="C1"/>
    <property type="match status" value="4"/>
</dbReference>
<dbReference type="Proteomes" id="UP001457282">
    <property type="component" value="Unassembled WGS sequence"/>
</dbReference>
<accession>A0AAW1VZ47</accession>
<name>A0AAW1VZ47_RUBAR</name>
<reference evidence="5 6" key="1">
    <citation type="journal article" date="2023" name="G3 (Bethesda)">
        <title>A chromosome-length genome assembly and annotation of blackberry (Rubus argutus, cv. 'Hillquist').</title>
        <authorList>
            <person name="Bruna T."/>
            <person name="Aryal R."/>
            <person name="Dudchenko O."/>
            <person name="Sargent D.J."/>
            <person name="Mead D."/>
            <person name="Buti M."/>
            <person name="Cavallini A."/>
            <person name="Hytonen T."/>
            <person name="Andres J."/>
            <person name="Pham M."/>
            <person name="Weisz D."/>
            <person name="Mascagni F."/>
            <person name="Usai G."/>
            <person name="Natali L."/>
            <person name="Bassil N."/>
            <person name="Fernandez G.E."/>
            <person name="Lomsadze A."/>
            <person name="Armour M."/>
            <person name="Olukolu B."/>
            <person name="Poorten T."/>
            <person name="Britton C."/>
            <person name="Davik J."/>
            <person name="Ashrafi H."/>
            <person name="Aiden E.L."/>
            <person name="Borodovsky M."/>
            <person name="Worthington M."/>
        </authorList>
    </citation>
    <scope>NUCLEOTIDE SEQUENCE [LARGE SCALE GENOMIC DNA]</scope>
    <source>
        <strain evidence="5">PI 553951</strain>
    </source>
</reference>
<sequence length="375" mass="43359">MYHCHICKSELFINRYYYTCDKCKFHLDPKCASNWSNKHCIEHFSHKHLLFLGEISKERDYGCAMCGDRVFGLNYRCSHPSPWTVHGCDFFLHKSCAELPRKIGPHPLHRRHPLVLKNTGKLKRRPICSACKNGCRDNYIYSCSECGFGLDVKCASKWISRSLQHFSHEHPLMFKQIDDKEKEEYTGPPLVCDGCQDPVFGPSYTCPSRKCCFNLHKSCAELPSEIQHPAHGQHPLFLLNTIQNVKVASFCNACNIVCRYRYNCSICDFNLHLKCASNWRKVFDCREHQFAIPRKEMALNCDICGEYKSGTGCYVCSICQLLVHKECASLPRFSKIPAHQHSLKLTWFLEDIYPRKDHICKLCSTNIDDKCRAVL</sequence>
<feature type="domain" description="Phorbol-ester/DAG-type" evidence="4">
    <location>
        <begin position="233"/>
        <end position="285"/>
    </location>
</feature>
<dbReference type="PROSITE" id="PS50081">
    <property type="entry name" value="ZF_DAG_PE_2"/>
    <property type="match status" value="2"/>
</dbReference>
<evidence type="ECO:0000313" key="6">
    <source>
        <dbReference type="Proteomes" id="UP001457282"/>
    </source>
</evidence>
<dbReference type="PANTHER" id="PTHR32410">
    <property type="entry name" value="CYSTEINE/HISTIDINE-RICH C1 DOMAIN FAMILY PROTEIN"/>
    <property type="match status" value="1"/>
</dbReference>
<dbReference type="InterPro" id="IPR002219">
    <property type="entry name" value="PKC_DAG/PE"/>
</dbReference>
<keyword evidence="3" id="KW-0862">Zinc</keyword>
<evidence type="ECO:0000313" key="5">
    <source>
        <dbReference type="EMBL" id="KAK9913185.1"/>
    </source>
</evidence>
<feature type="domain" description="Phorbol-ester/DAG-type" evidence="4">
    <location>
        <begin position="287"/>
        <end position="335"/>
    </location>
</feature>
<dbReference type="AlphaFoldDB" id="A0AAW1VZ47"/>
<keyword evidence="2" id="KW-0677">Repeat</keyword>
<keyword evidence="1" id="KW-0479">Metal-binding</keyword>
<evidence type="ECO:0000259" key="4">
    <source>
        <dbReference type="PROSITE" id="PS50081"/>
    </source>
</evidence>
<dbReference type="InterPro" id="IPR046349">
    <property type="entry name" value="C1-like_sf"/>
</dbReference>
<evidence type="ECO:0000256" key="1">
    <source>
        <dbReference type="ARBA" id="ARBA00022723"/>
    </source>
</evidence>
<protein>
    <recommendedName>
        <fullName evidence="4">Phorbol-ester/DAG-type domain-containing protein</fullName>
    </recommendedName>
</protein>
<organism evidence="5 6">
    <name type="scientific">Rubus argutus</name>
    <name type="common">Southern blackberry</name>
    <dbReference type="NCBI Taxonomy" id="59490"/>
    <lineage>
        <taxon>Eukaryota</taxon>
        <taxon>Viridiplantae</taxon>
        <taxon>Streptophyta</taxon>
        <taxon>Embryophyta</taxon>
        <taxon>Tracheophyta</taxon>
        <taxon>Spermatophyta</taxon>
        <taxon>Magnoliopsida</taxon>
        <taxon>eudicotyledons</taxon>
        <taxon>Gunneridae</taxon>
        <taxon>Pentapetalae</taxon>
        <taxon>rosids</taxon>
        <taxon>fabids</taxon>
        <taxon>Rosales</taxon>
        <taxon>Rosaceae</taxon>
        <taxon>Rosoideae</taxon>
        <taxon>Rosoideae incertae sedis</taxon>
        <taxon>Rubus</taxon>
    </lineage>
</organism>
<evidence type="ECO:0000256" key="2">
    <source>
        <dbReference type="ARBA" id="ARBA00022737"/>
    </source>
</evidence>
<comment type="caution">
    <text evidence="5">The sequence shown here is derived from an EMBL/GenBank/DDBJ whole genome shotgun (WGS) entry which is preliminary data.</text>
</comment>
<dbReference type="InterPro" id="IPR004146">
    <property type="entry name" value="DC1"/>
</dbReference>
<dbReference type="EMBL" id="JBEDUW010000007">
    <property type="protein sequence ID" value="KAK9913185.1"/>
    <property type="molecule type" value="Genomic_DNA"/>
</dbReference>
<keyword evidence="6" id="KW-1185">Reference proteome</keyword>
<gene>
    <name evidence="5" type="ORF">M0R45_037009</name>
</gene>
<dbReference type="PANTHER" id="PTHR32410:SF216">
    <property type="entry name" value="PHORBOL-ESTER_DAG-TYPE DOMAIN-CONTAINING PROTEIN"/>
    <property type="match status" value="1"/>
</dbReference>
<evidence type="ECO:0000256" key="3">
    <source>
        <dbReference type="ARBA" id="ARBA00022833"/>
    </source>
</evidence>